<sequence length="396" mass="44374">MSLAFAATAVSLAILLTVLKAFEAVKVESWLQQHRDIVEFRSAGNSVPLGTRLARRAEANQRLVSAFGIVNSLTSPSVQVHQDFLKTASRVINAGRDNARWISLYCTAETLLRRDISTSKVGKGSGILLADCVRRLCLTVVLTDNFDVDPAAVSAEDVRLITREINQQWLRSKRDPWVTKSTMLNDCLDGLGLRWRAATTRVTEQQTEKLAPEEILGIIMPQYETLWRVVLLTFVTAYHRRARVENVERGRHVPACLGDCDAESEAVKLAKEGLRLNPSNKRIYRATTDAADVEACHRDARIWGPDALEFRPERFDELSSLQERAYYPYSLGKHRCPAISGFGNRMITMLVVALGSTLSLESGRVRYGDERLDGDPGEPLPTNRDDMEGWVFELRS</sequence>
<dbReference type="AlphaFoldDB" id="A0AAE0K447"/>
<dbReference type="GO" id="GO:0004497">
    <property type="term" value="F:monooxygenase activity"/>
    <property type="evidence" value="ECO:0007669"/>
    <property type="project" value="InterPro"/>
</dbReference>
<dbReference type="GO" id="GO:0005506">
    <property type="term" value="F:iron ion binding"/>
    <property type="evidence" value="ECO:0007669"/>
    <property type="project" value="InterPro"/>
</dbReference>
<gene>
    <name evidence="2" type="ORF">B0T24DRAFT_707637</name>
</gene>
<keyword evidence="1" id="KW-0732">Signal</keyword>
<dbReference type="Pfam" id="PF00067">
    <property type="entry name" value="p450"/>
    <property type="match status" value="1"/>
</dbReference>
<feature type="chain" id="PRO_5042143291" description="Cytochrome P450" evidence="1">
    <location>
        <begin position="25"/>
        <end position="396"/>
    </location>
</feature>
<dbReference type="InterPro" id="IPR001128">
    <property type="entry name" value="Cyt_P450"/>
</dbReference>
<feature type="signal peptide" evidence="1">
    <location>
        <begin position="1"/>
        <end position="24"/>
    </location>
</feature>
<organism evidence="2 3">
    <name type="scientific">Lasiosphaeria ovina</name>
    <dbReference type="NCBI Taxonomy" id="92902"/>
    <lineage>
        <taxon>Eukaryota</taxon>
        <taxon>Fungi</taxon>
        <taxon>Dikarya</taxon>
        <taxon>Ascomycota</taxon>
        <taxon>Pezizomycotina</taxon>
        <taxon>Sordariomycetes</taxon>
        <taxon>Sordariomycetidae</taxon>
        <taxon>Sordariales</taxon>
        <taxon>Lasiosphaeriaceae</taxon>
        <taxon>Lasiosphaeria</taxon>
    </lineage>
</organism>
<reference evidence="2" key="1">
    <citation type="journal article" date="2023" name="Mol. Phylogenet. Evol.">
        <title>Genome-scale phylogeny and comparative genomics of the fungal order Sordariales.</title>
        <authorList>
            <person name="Hensen N."/>
            <person name="Bonometti L."/>
            <person name="Westerberg I."/>
            <person name="Brannstrom I.O."/>
            <person name="Guillou S."/>
            <person name="Cros-Aarteil S."/>
            <person name="Calhoun S."/>
            <person name="Haridas S."/>
            <person name="Kuo A."/>
            <person name="Mondo S."/>
            <person name="Pangilinan J."/>
            <person name="Riley R."/>
            <person name="LaButti K."/>
            <person name="Andreopoulos B."/>
            <person name="Lipzen A."/>
            <person name="Chen C."/>
            <person name="Yan M."/>
            <person name="Daum C."/>
            <person name="Ng V."/>
            <person name="Clum A."/>
            <person name="Steindorff A."/>
            <person name="Ohm R.A."/>
            <person name="Martin F."/>
            <person name="Silar P."/>
            <person name="Natvig D.O."/>
            <person name="Lalanne C."/>
            <person name="Gautier V."/>
            <person name="Ament-Velasquez S.L."/>
            <person name="Kruys A."/>
            <person name="Hutchinson M.I."/>
            <person name="Powell A.J."/>
            <person name="Barry K."/>
            <person name="Miller A.N."/>
            <person name="Grigoriev I.V."/>
            <person name="Debuchy R."/>
            <person name="Gladieux P."/>
            <person name="Hiltunen Thoren M."/>
            <person name="Johannesson H."/>
        </authorList>
    </citation>
    <scope>NUCLEOTIDE SEQUENCE</scope>
    <source>
        <strain evidence="2">CBS 958.72</strain>
    </source>
</reference>
<name>A0AAE0K447_9PEZI</name>
<protein>
    <recommendedName>
        <fullName evidence="4">Cytochrome P450</fullName>
    </recommendedName>
</protein>
<evidence type="ECO:0000313" key="2">
    <source>
        <dbReference type="EMBL" id="KAK3369232.1"/>
    </source>
</evidence>
<accession>A0AAE0K447</accession>
<comment type="caution">
    <text evidence="2">The sequence shown here is derived from an EMBL/GenBank/DDBJ whole genome shotgun (WGS) entry which is preliminary data.</text>
</comment>
<dbReference type="EMBL" id="JAULSN010000006">
    <property type="protein sequence ID" value="KAK3369232.1"/>
    <property type="molecule type" value="Genomic_DNA"/>
</dbReference>
<evidence type="ECO:0000256" key="1">
    <source>
        <dbReference type="SAM" id="SignalP"/>
    </source>
</evidence>
<dbReference type="GO" id="GO:0016705">
    <property type="term" value="F:oxidoreductase activity, acting on paired donors, with incorporation or reduction of molecular oxygen"/>
    <property type="evidence" value="ECO:0007669"/>
    <property type="project" value="InterPro"/>
</dbReference>
<dbReference type="InterPro" id="IPR036396">
    <property type="entry name" value="Cyt_P450_sf"/>
</dbReference>
<evidence type="ECO:0008006" key="4">
    <source>
        <dbReference type="Google" id="ProtNLM"/>
    </source>
</evidence>
<dbReference type="Proteomes" id="UP001287356">
    <property type="component" value="Unassembled WGS sequence"/>
</dbReference>
<keyword evidence="3" id="KW-1185">Reference proteome</keyword>
<dbReference type="SUPFAM" id="SSF48264">
    <property type="entry name" value="Cytochrome P450"/>
    <property type="match status" value="2"/>
</dbReference>
<dbReference type="GO" id="GO:0020037">
    <property type="term" value="F:heme binding"/>
    <property type="evidence" value="ECO:0007669"/>
    <property type="project" value="InterPro"/>
</dbReference>
<evidence type="ECO:0000313" key="3">
    <source>
        <dbReference type="Proteomes" id="UP001287356"/>
    </source>
</evidence>
<reference evidence="2" key="2">
    <citation type="submission" date="2023-06" db="EMBL/GenBank/DDBJ databases">
        <authorList>
            <consortium name="Lawrence Berkeley National Laboratory"/>
            <person name="Haridas S."/>
            <person name="Hensen N."/>
            <person name="Bonometti L."/>
            <person name="Westerberg I."/>
            <person name="Brannstrom I.O."/>
            <person name="Guillou S."/>
            <person name="Cros-Aarteil S."/>
            <person name="Calhoun S."/>
            <person name="Kuo A."/>
            <person name="Mondo S."/>
            <person name="Pangilinan J."/>
            <person name="Riley R."/>
            <person name="Labutti K."/>
            <person name="Andreopoulos B."/>
            <person name="Lipzen A."/>
            <person name="Chen C."/>
            <person name="Yanf M."/>
            <person name="Daum C."/>
            <person name="Ng V."/>
            <person name="Clum A."/>
            <person name="Steindorff A."/>
            <person name="Ohm R."/>
            <person name="Martin F."/>
            <person name="Silar P."/>
            <person name="Natvig D."/>
            <person name="Lalanne C."/>
            <person name="Gautier V."/>
            <person name="Ament-Velasquez S.L."/>
            <person name="Kruys A."/>
            <person name="Hutchinson M.I."/>
            <person name="Powell A.J."/>
            <person name="Barry K."/>
            <person name="Miller A.N."/>
            <person name="Grigoriev I.V."/>
            <person name="Debuchy R."/>
            <person name="Gladieux P."/>
            <person name="Thoren M.H."/>
            <person name="Johannesson H."/>
        </authorList>
    </citation>
    <scope>NUCLEOTIDE SEQUENCE</scope>
    <source>
        <strain evidence="2">CBS 958.72</strain>
    </source>
</reference>
<proteinExistence type="predicted"/>
<dbReference type="Gene3D" id="1.10.630.10">
    <property type="entry name" value="Cytochrome P450"/>
    <property type="match status" value="1"/>
</dbReference>